<sequence>MLYIEATPEDTEAYVSRSELARRGWTPAMIRDLLDPPDQTHPNPVMSSRAPMRMYALSRVGKVEATEEFRVRRDRGRVLSEMAAERVARQRERCRESAERLEVTVPRHPPDELAALAIAHERERPLTDERLHRWQVEYLRSRLPSPEELMEALEGRPGRREAVRVLRGRVAAAITEEYPWLAEAVWEPRQPRRRASGAGRQSYPPPPLEATSAASS</sequence>
<name>A0A841FM19_9ACTN</name>
<dbReference type="RefSeq" id="WP_184790009.1">
    <property type="nucleotide sequence ID" value="NZ_BONT01000109.1"/>
</dbReference>
<protein>
    <submittedName>
        <fullName evidence="2">Uncharacterized protein</fullName>
    </submittedName>
</protein>
<keyword evidence="3" id="KW-1185">Reference proteome</keyword>
<evidence type="ECO:0000256" key="1">
    <source>
        <dbReference type="SAM" id="MobiDB-lite"/>
    </source>
</evidence>
<evidence type="ECO:0000313" key="2">
    <source>
        <dbReference type="EMBL" id="MBB6037196.1"/>
    </source>
</evidence>
<dbReference type="Proteomes" id="UP000548476">
    <property type="component" value="Unassembled WGS sequence"/>
</dbReference>
<reference evidence="2 3" key="1">
    <citation type="submission" date="2020-08" db="EMBL/GenBank/DDBJ databases">
        <title>Genomic Encyclopedia of Type Strains, Phase IV (KMG-IV): sequencing the most valuable type-strain genomes for metagenomic binning, comparative biology and taxonomic classification.</title>
        <authorList>
            <person name="Goeker M."/>
        </authorList>
    </citation>
    <scope>NUCLEOTIDE SEQUENCE [LARGE SCALE GENOMIC DNA]</scope>
    <source>
        <strain evidence="2 3">YIM 65646</strain>
    </source>
</reference>
<evidence type="ECO:0000313" key="3">
    <source>
        <dbReference type="Proteomes" id="UP000548476"/>
    </source>
</evidence>
<feature type="region of interest" description="Disordered" evidence="1">
    <location>
        <begin position="189"/>
        <end position="216"/>
    </location>
</feature>
<accession>A0A841FM19</accession>
<comment type="caution">
    <text evidence="2">The sequence shown here is derived from an EMBL/GenBank/DDBJ whole genome shotgun (WGS) entry which is preliminary data.</text>
</comment>
<organism evidence="2 3">
    <name type="scientific">Phytomonospora endophytica</name>
    <dbReference type="NCBI Taxonomy" id="714109"/>
    <lineage>
        <taxon>Bacteria</taxon>
        <taxon>Bacillati</taxon>
        <taxon>Actinomycetota</taxon>
        <taxon>Actinomycetes</taxon>
        <taxon>Micromonosporales</taxon>
        <taxon>Micromonosporaceae</taxon>
        <taxon>Phytomonospora</taxon>
    </lineage>
</organism>
<dbReference type="EMBL" id="JACHGT010000011">
    <property type="protein sequence ID" value="MBB6037196.1"/>
    <property type="molecule type" value="Genomic_DNA"/>
</dbReference>
<gene>
    <name evidence="2" type="ORF">HNR73_005069</name>
</gene>
<dbReference type="AlphaFoldDB" id="A0A841FM19"/>
<proteinExistence type="predicted"/>